<evidence type="ECO:0000256" key="5">
    <source>
        <dbReference type="ARBA" id="ARBA00023002"/>
    </source>
</evidence>
<organism evidence="9 10">
    <name type="scientific">Brachionus plicatilis</name>
    <name type="common">Marine rotifer</name>
    <name type="synonym">Brachionus muelleri</name>
    <dbReference type="NCBI Taxonomy" id="10195"/>
    <lineage>
        <taxon>Eukaryota</taxon>
        <taxon>Metazoa</taxon>
        <taxon>Spiralia</taxon>
        <taxon>Gnathifera</taxon>
        <taxon>Rotifera</taxon>
        <taxon>Eurotatoria</taxon>
        <taxon>Monogononta</taxon>
        <taxon>Pseudotrocha</taxon>
        <taxon>Ploima</taxon>
        <taxon>Brachionidae</taxon>
        <taxon>Brachionus</taxon>
    </lineage>
</organism>
<evidence type="ECO:0000256" key="1">
    <source>
        <dbReference type="ARBA" id="ARBA00001971"/>
    </source>
</evidence>
<keyword evidence="4" id="KW-0479">Metal-binding</keyword>
<dbReference type="PANTHER" id="PTHR24302">
    <property type="entry name" value="CYTOCHROME P450 FAMILY 3"/>
    <property type="match status" value="1"/>
</dbReference>
<accession>A0A3M7SAB3</accession>
<dbReference type="GO" id="GO:0016705">
    <property type="term" value="F:oxidoreductase activity, acting on paired donors, with incorporation or reduction of molecular oxygen"/>
    <property type="evidence" value="ECO:0007669"/>
    <property type="project" value="InterPro"/>
</dbReference>
<dbReference type="InterPro" id="IPR050705">
    <property type="entry name" value="Cytochrome_P450_3A"/>
</dbReference>
<evidence type="ECO:0000256" key="3">
    <source>
        <dbReference type="ARBA" id="ARBA00022617"/>
    </source>
</evidence>
<proteinExistence type="inferred from homology"/>
<dbReference type="PANTHER" id="PTHR24302:SF15">
    <property type="entry name" value="FATTY-ACID PEROXYGENASE"/>
    <property type="match status" value="1"/>
</dbReference>
<dbReference type="AlphaFoldDB" id="A0A3M7SAB3"/>
<dbReference type="SUPFAM" id="SSF48264">
    <property type="entry name" value="Cytochrome P450"/>
    <property type="match status" value="1"/>
</dbReference>
<sequence>MILSKFKLPKDLLDFWFDLKKEIFSNKKNASLILSGTISLLVLLNFFFKFITKILSLKNWYNQVKFFKKCNIPGPRPWTLLGSMHEVLRYGFAKNDRKLIDKYGAIVGYFEGSTPVVVTTDLKFIKNVMVKDFNCFVNRRTFDSLAVEPTDKFLTSLKDDKWKNVRTIVTTAFTSGKLKSMSKHINDCSNSVEKYVDKLADHDGILDTKKIFSCLTLDVISSCCFGVSINSICNPENEFNNHLQRIFQNFQNFSKPIFFPNIAAILSKRKLIELFPSDGFRFFKNFTDIIKRDDFIQTMLDFEENNSSIDILVRELELQNDTKLLKWNADFKKTLTNHEILSQSILFLLAGYETTAHTLCFISYCLAMNPKYQDKLCNEIDTVLDYYDGKISYESVSEMKYMDNVIDETLRLFPSVIRLDRVASQDYEYNGTVVKKGVVWSLPIWALHHDPEIYPGPYEFRPERFDEQEKKKETI</sequence>
<comment type="cofactor">
    <cofactor evidence="1">
        <name>heme</name>
        <dbReference type="ChEBI" id="CHEBI:30413"/>
    </cofactor>
</comment>
<dbReference type="GO" id="GO:0020037">
    <property type="term" value="F:heme binding"/>
    <property type="evidence" value="ECO:0007669"/>
    <property type="project" value="InterPro"/>
</dbReference>
<dbReference type="InterPro" id="IPR036396">
    <property type="entry name" value="Cyt_P450_sf"/>
</dbReference>
<evidence type="ECO:0000256" key="2">
    <source>
        <dbReference type="ARBA" id="ARBA00010617"/>
    </source>
</evidence>
<keyword evidence="7" id="KW-0503">Monooxygenase</keyword>
<keyword evidence="8" id="KW-1133">Transmembrane helix</keyword>
<evidence type="ECO:0000313" key="9">
    <source>
        <dbReference type="EMBL" id="RNA32702.1"/>
    </source>
</evidence>
<dbReference type="Proteomes" id="UP000276133">
    <property type="component" value="Unassembled WGS sequence"/>
</dbReference>
<dbReference type="OrthoDB" id="2789670at2759"/>
<keyword evidence="3" id="KW-0349">Heme</keyword>
<keyword evidence="5" id="KW-0560">Oxidoreductase</keyword>
<gene>
    <name evidence="9" type="ORF">BpHYR1_038819</name>
</gene>
<evidence type="ECO:0000256" key="4">
    <source>
        <dbReference type="ARBA" id="ARBA00022723"/>
    </source>
</evidence>
<protein>
    <submittedName>
        <fullName evidence="9">Cytochrome P450 3A9-like</fullName>
    </submittedName>
</protein>
<dbReference type="EMBL" id="REGN01001758">
    <property type="protein sequence ID" value="RNA32702.1"/>
    <property type="molecule type" value="Genomic_DNA"/>
</dbReference>
<dbReference type="FunFam" id="1.10.630.10:FF:000182">
    <property type="entry name" value="Cytochrome P450 3A4"/>
    <property type="match status" value="1"/>
</dbReference>
<dbReference type="InterPro" id="IPR002402">
    <property type="entry name" value="Cyt_P450_E_grp-II"/>
</dbReference>
<dbReference type="GO" id="GO:0008395">
    <property type="term" value="F:steroid hydroxylase activity"/>
    <property type="evidence" value="ECO:0007669"/>
    <property type="project" value="TreeGrafter"/>
</dbReference>
<dbReference type="InterPro" id="IPR001128">
    <property type="entry name" value="Cyt_P450"/>
</dbReference>
<feature type="transmembrane region" description="Helical" evidence="8">
    <location>
        <begin position="30"/>
        <end position="48"/>
    </location>
</feature>
<dbReference type="STRING" id="10195.A0A3M7SAB3"/>
<name>A0A3M7SAB3_BRAPC</name>
<keyword evidence="8" id="KW-0472">Membrane</keyword>
<keyword evidence="8" id="KW-0812">Transmembrane</keyword>
<keyword evidence="10" id="KW-1185">Reference proteome</keyword>
<dbReference type="Pfam" id="PF00067">
    <property type="entry name" value="p450"/>
    <property type="match status" value="1"/>
</dbReference>
<keyword evidence="6" id="KW-0408">Iron</keyword>
<dbReference type="PRINTS" id="PR00464">
    <property type="entry name" value="EP450II"/>
</dbReference>
<evidence type="ECO:0000256" key="6">
    <source>
        <dbReference type="ARBA" id="ARBA00023004"/>
    </source>
</evidence>
<comment type="caution">
    <text evidence="9">The sequence shown here is derived from an EMBL/GenBank/DDBJ whole genome shotgun (WGS) entry which is preliminary data.</text>
</comment>
<dbReference type="Gene3D" id="1.10.630.10">
    <property type="entry name" value="Cytochrome P450"/>
    <property type="match status" value="1"/>
</dbReference>
<evidence type="ECO:0000256" key="8">
    <source>
        <dbReference type="SAM" id="Phobius"/>
    </source>
</evidence>
<reference evidence="9 10" key="1">
    <citation type="journal article" date="2018" name="Sci. Rep.">
        <title>Genomic signatures of local adaptation to the degree of environmental predictability in rotifers.</title>
        <authorList>
            <person name="Franch-Gras L."/>
            <person name="Hahn C."/>
            <person name="Garcia-Roger E.M."/>
            <person name="Carmona M.J."/>
            <person name="Serra M."/>
            <person name="Gomez A."/>
        </authorList>
    </citation>
    <scope>NUCLEOTIDE SEQUENCE [LARGE SCALE GENOMIC DNA]</scope>
    <source>
        <strain evidence="9">HYR1</strain>
    </source>
</reference>
<evidence type="ECO:0000313" key="10">
    <source>
        <dbReference type="Proteomes" id="UP000276133"/>
    </source>
</evidence>
<dbReference type="GO" id="GO:0005506">
    <property type="term" value="F:iron ion binding"/>
    <property type="evidence" value="ECO:0007669"/>
    <property type="project" value="InterPro"/>
</dbReference>
<comment type="similarity">
    <text evidence="2">Belongs to the cytochrome P450 family.</text>
</comment>
<evidence type="ECO:0000256" key="7">
    <source>
        <dbReference type="ARBA" id="ARBA00023033"/>
    </source>
</evidence>